<evidence type="ECO:0000256" key="1">
    <source>
        <dbReference type="ARBA" id="ARBA00010139"/>
    </source>
</evidence>
<dbReference type="InterPro" id="IPR020946">
    <property type="entry name" value="Flavin_mOase-like"/>
</dbReference>
<keyword evidence="2" id="KW-0285">Flavoprotein</keyword>
<evidence type="ECO:0000256" key="4">
    <source>
        <dbReference type="ARBA" id="ARBA00023002"/>
    </source>
</evidence>
<keyword evidence="5" id="KW-0503">Monooxygenase</keyword>
<protein>
    <submittedName>
        <fullName evidence="5">Monooxygenase</fullName>
    </submittedName>
</protein>
<organism evidence="5 6">
    <name type="scientific">Nocardia sputorum</name>
    <dbReference type="NCBI Taxonomy" id="2984338"/>
    <lineage>
        <taxon>Bacteria</taxon>
        <taxon>Bacillati</taxon>
        <taxon>Actinomycetota</taxon>
        <taxon>Actinomycetes</taxon>
        <taxon>Mycobacteriales</taxon>
        <taxon>Nocardiaceae</taxon>
        <taxon>Nocardia</taxon>
    </lineage>
</organism>
<dbReference type="InterPro" id="IPR036188">
    <property type="entry name" value="FAD/NAD-bd_sf"/>
</dbReference>
<dbReference type="PANTHER" id="PTHR42877:SF4">
    <property type="entry name" value="FAD_NAD(P)-BINDING DOMAIN-CONTAINING PROTEIN-RELATED"/>
    <property type="match status" value="1"/>
</dbReference>
<dbReference type="SUPFAM" id="SSF51905">
    <property type="entry name" value="FAD/NAD(P)-binding domain"/>
    <property type="match status" value="1"/>
</dbReference>
<dbReference type="Gene3D" id="3.50.50.60">
    <property type="entry name" value="FAD/NAD(P)-binding domain"/>
    <property type="match status" value="3"/>
</dbReference>
<evidence type="ECO:0000256" key="2">
    <source>
        <dbReference type="ARBA" id="ARBA00022630"/>
    </source>
</evidence>
<dbReference type="Proteomes" id="UP001317870">
    <property type="component" value="Chromosome"/>
</dbReference>
<reference evidence="5 6" key="1">
    <citation type="submission" date="2022-11" db="EMBL/GenBank/DDBJ databases">
        <title>Genome Sequencing of Nocardia sp. ON39_IFM12276 and assembly.</title>
        <authorList>
            <person name="Shimojima M."/>
            <person name="Toyokawa M."/>
            <person name="Uesaka K."/>
        </authorList>
    </citation>
    <scope>NUCLEOTIDE SEQUENCE [LARGE SCALE GENOMIC DNA]</scope>
    <source>
        <strain evidence="5 6">IFM 12276</strain>
    </source>
</reference>
<dbReference type="Pfam" id="PF00743">
    <property type="entry name" value="FMO-like"/>
    <property type="match status" value="1"/>
</dbReference>
<evidence type="ECO:0000313" key="5">
    <source>
        <dbReference type="EMBL" id="BDT97399.1"/>
    </source>
</evidence>
<dbReference type="GO" id="GO:0004497">
    <property type="term" value="F:monooxygenase activity"/>
    <property type="evidence" value="ECO:0007669"/>
    <property type="project" value="UniProtKB-KW"/>
</dbReference>
<accession>A0ABN6TWY2</accession>
<dbReference type="InterPro" id="IPR051209">
    <property type="entry name" value="FAD-bind_Monooxygenase_sf"/>
</dbReference>
<proteinExistence type="inferred from homology"/>
<name>A0ABN6TWY2_9NOCA</name>
<keyword evidence="3" id="KW-0274">FAD</keyword>
<keyword evidence="4" id="KW-0560">Oxidoreductase</keyword>
<comment type="similarity">
    <text evidence="1">Belongs to the FAD-binding monooxygenase family.</text>
</comment>
<dbReference type="EMBL" id="AP026978">
    <property type="protein sequence ID" value="BDT97399.1"/>
    <property type="molecule type" value="Genomic_DNA"/>
</dbReference>
<sequence length="513" mass="57300">MAEFLYATARRLYSGLIYGRSEESHMTGRDRPSILVIGAGFGGIGMAIELRRNGFDDITILERAADLGGVWRENTYPGAACDVPSPLYSYSFEPKPDWPQRYSGRAAIHAYLRGVADRHGVLPAIRFGTSVTDAEFDDATGRWTVHTADGDSRIADVLISAVGQLSRPSLPAIPGIGTFAGPSFHSAEWDHDVDLRGKRVACVGTGASAVQYIPEIQPEVAHLTLFQRTPPWVIPKFDTDYSPIQHNLFARVPGALLAERFGWWSIAEFVSLGLVEVPAIARWVARIASRHLAEQVEDPQLRAKLTPDYPIGCKRALFSNDYYPALTQPNVRVETAAISEITPQGIRTADGATHEADVIIYGTGFKGTEFLWPMEIWGRGGRRLADAWADGAHAYYGITVPDFPNLFLVYGPNTNLGVGSIIYMIESQTRYIRQAVQWLADHPRHYVEVRAELEEDYNTALQRRLARTPWNFCSSWYRNAAGRITNNWPGSQTSYRRRTRRFDPRHYALTPVS</sequence>
<dbReference type="PANTHER" id="PTHR42877">
    <property type="entry name" value="L-ORNITHINE N(5)-MONOOXYGENASE-RELATED"/>
    <property type="match status" value="1"/>
</dbReference>
<evidence type="ECO:0000313" key="6">
    <source>
        <dbReference type="Proteomes" id="UP001317870"/>
    </source>
</evidence>
<keyword evidence="6" id="KW-1185">Reference proteome</keyword>
<gene>
    <name evidence="5" type="ORF">IFM12276_04280</name>
</gene>
<evidence type="ECO:0000256" key="3">
    <source>
        <dbReference type="ARBA" id="ARBA00022827"/>
    </source>
</evidence>